<dbReference type="PROSITE" id="PS01124">
    <property type="entry name" value="HTH_ARAC_FAMILY_2"/>
    <property type="match status" value="1"/>
</dbReference>
<dbReference type="EMBL" id="JACOQK010000001">
    <property type="protein sequence ID" value="MBC5787467.1"/>
    <property type="molecule type" value="Genomic_DNA"/>
</dbReference>
<dbReference type="Proteomes" id="UP000649151">
    <property type="component" value="Unassembled WGS sequence"/>
</dbReference>
<dbReference type="InterPro" id="IPR009057">
    <property type="entry name" value="Homeodomain-like_sf"/>
</dbReference>
<dbReference type="InterPro" id="IPR037923">
    <property type="entry name" value="HTH-like"/>
</dbReference>
<dbReference type="InterPro" id="IPR036390">
    <property type="entry name" value="WH_DNA-bd_sf"/>
</dbReference>
<name>A0ABR7IRM6_9CLOT</name>
<dbReference type="Gene3D" id="1.10.10.60">
    <property type="entry name" value="Homeodomain-like"/>
    <property type="match status" value="2"/>
</dbReference>
<organism evidence="5 6">
    <name type="scientific">Clostridium facile</name>
    <dbReference type="NCBI Taxonomy" id="2763035"/>
    <lineage>
        <taxon>Bacteria</taxon>
        <taxon>Bacillati</taxon>
        <taxon>Bacillota</taxon>
        <taxon>Clostridia</taxon>
        <taxon>Eubacteriales</taxon>
        <taxon>Clostridiaceae</taxon>
        <taxon>Clostridium</taxon>
    </lineage>
</organism>
<evidence type="ECO:0000256" key="3">
    <source>
        <dbReference type="ARBA" id="ARBA00023163"/>
    </source>
</evidence>
<dbReference type="PANTHER" id="PTHR43280">
    <property type="entry name" value="ARAC-FAMILY TRANSCRIPTIONAL REGULATOR"/>
    <property type="match status" value="1"/>
</dbReference>
<reference evidence="5 6" key="1">
    <citation type="submission" date="2020-08" db="EMBL/GenBank/DDBJ databases">
        <title>Genome public.</title>
        <authorList>
            <person name="Liu C."/>
            <person name="Sun Q."/>
        </authorList>
    </citation>
    <scope>NUCLEOTIDE SEQUENCE [LARGE SCALE GENOMIC DNA]</scope>
    <source>
        <strain evidence="5 6">NSJ-27</strain>
    </source>
</reference>
<dbReference type="InterPro" id="IPR014710">
    <property type="entry name" value="RmlC-like_jellyroll"/>
</dbReference>
<evidence type="ECO:0000256" key="2">
    <source>
        <dbReference type="ARBA" id="ARBA00023125"/>
    </source>
</evidence>
<evidence type="ECO:0000313" key="6">
    <source>
        <dbReference type="Proteomes" id="UP000649151"/>
    </source>
</evidence>
<keyword evidence="1" id="KW-0805">Transcription regulation</keyword>
<dbReference type="SUPFAM" id="SSF46785">
    <property type="entry name" value="Winged helix' DNA-binding domain"/>
    <property type="match status" value="1"/>
</dbReference>
<dbReference type="Gene3D" id="2.60.120.10">
    <property type="entry name" value="Jelly Rolls"/>
    <property type="match status" value="1"/>
</dbReference>
<dbReference type="SUPFAM" id="SSF46689">
    <property type="entry name" value="Homeodomain-like"/>
    <property type="match status" value="1"/>
</dbReference>
<dbReference type="Pfam" id="PF02311">
    <property type="entry name" value="AraC_binding"/>
    <property type="match status" value="1"/>
</dbReference>
<evidence type="ECO:0000256" key="1">
    <source>
        <dbReference type="ARBA" id="ARBA00023015"/>
    </source>
</evidence>
<dbReference type="SMART" id="SM00342">
    <property type="entry name" value="HTH_ARAC"/>
    <property type="match status" value="1"/>
</dbReference>
<sequence>MEKKEKIYSINEYIKIHRDKEKKFDKSRRPKLEEYIVETVNKYGFWVVHSYYKDTIEISLHKLPSEFDQRGYLHRHDYYELVYIYQGGNVNLFENKRIEMKQGDILLLNPNTLHCPYTLNDQDCMFNIKIPIPILENSMLTLLSDNHLFSNFIIDYMYQINKANDYLYFPYDPESKIAIIMETIIMEYINKNVCFQKVIESMLIYLFAELTRMYYKNNANTINGEQKNRTVADIIAYMNQHSSTATLDSIAEKFGYSPSYVSRMIKKHTNKNYVEIIKEFKLNKAKQYLESNDLPISEIISLVGFNDASYFYKLFKSKFLLSPAEYRKQYKGENATKNS</sequence>
<keyword evidence="6" id="KW-1185">Reference proteome</keyword>
<dbReference type="SUPFAM" id="SSF51215">
    <property type="entry name" value="Regulatory protein AraC"/>
    <property type="match status" value="1"/>
</dbReference>
<dbReference type="Pfam" id="PF12833">
    <property type="entry name" value="HTH_18"/>
    <property type="match status" value="1"/>
</dbReference>
<dbReference type="InterPro" id="IPR003313">
    <property type="entry name" value="AraC-bd"/>
</dbReference>
<dbReference type="PANTHER" id="PTHR43280:SF28">
    <property type="entry name" value="HTH-TYPE TRANSCRIPTIONAL ACTIVATOR RHAS"/>
    <property type="match status" value="1"/>
</dbReference>
<keyword evidence="3" id="KW-0804">Transcription</keyword>
<evidence type="ECO:0000259" key="4">
    <source>
        <dbReference type="PROSITE" id="PS01124"/>
    </source>
</evidence>
<proteinExistence type="predicted"/>
<dbReference type="RefSeq" id="WP_069989160.1">
    <property type="nucleotide sequence ID" value="NZ_JACOQK010000001.1"/>
</dbReference>
<feature type="domain" description="HTH araC/xylS-type" evidence="4">
    <location>
        <begin position="232"/>
        <end position="329"/>
    </location>
</feature>
<comment type="caution">
    <text evidence="5">The sequence shown here is derived from an EMBL/GenBank/DDBJ whole genome shotgun (WGS) entry which is preliminary data.</text>
</comment>
<accession>A0ABR7IRM6</accession>
<dbReference type="InterPro" id="IPR018060">
    <property type="entry name" value="HTH_AraC"/>
</dbReference>
<keyword evidence="2" id="KW-0238">DNA-binding</keyword>
<evidence type="ECO:0000313" key="5">
    <source>
        <dbReference type="EMBL" id="MBC5787467.1"/>
    </source>
</evidence>
<protein>
    <submittedName>
        <fullName evidence="5">Helix-turn-helix transcriptional regulator</fullName>
    </submittedName>
</protein>
<gene>
    <name evidence="5" type="ORF">H8Z77_05430</name>
</gene>